<dbReference type="PANTHER" id="PTHR43777">
    <property type="entry name" value="MOLYBDENUM COFACTOR CYTIDYLYLTRANSFERASE"/>
    <property type="match status" value="1"/>
</dbReference>
<dbReference type="InterPro" id="IPR029044">
    <property type="entry name" value="Nucleotide-diphossugar_trans"/>
</dbReference>
<name>A0ABW4RZ92_9ACTN</name>
<dbReference type="SUPFAM" id="SSF53448">
    <property type="entry name" value="Nucleotide-diphospho-sugar transferases"/>
    <property type="match status" value="1"/>
</dbReference>
<dbReference type="Proteomes" id="UP001597326">
    <property type="component" value="Unassembled WGS sequence"/>
</dbReference>
<evidence type="ECO:0000313" key="2">
    <source>
        <dbReference type="EMBL" id="MFD1890948.1"/>
    </source>
</evidence>
<evidence type="ECO:0000259" key="1">
    <source>
        <dbReference type="Pfam" id="PF12804"/>
    </source>
</evidence>
<dbReference type="RefSeq" id="WP_343874441.1">
    <property type="nucleotide sequence ID" value="NZ_BAAAIX010000026.1"/>
</dbReference>
<sequence length="200" mass="20427">MFALGVVLAAGAGQRMGRPKALVETADGTSWLAAALGVLRASGCDQVAAVIGAAAEQVRALPLPPGVDLVTAPTWELGIGESLHAALDHAETTEARQLILHLVDTPDVTADVVTRVLTATLPDQDHGLARAWFNGAPGHPVVLGRAHWAAVRAATGGPRGAGPWLAGQQVRAVECGDLASGWDVDDPAGLATWTLKGGHS</sequence>
<gene>
    <name evidence="2" type="ORF">ACFSCS_12260</name>
</gene>
<dbReference type="PANTHER" id="PTHR43777:SF1">
    <property type="entry name" value="MOLYBDENUM COFACTOR CYTIDYLYLTRANSFERASE"/>
    <property type="match status" value="1"/>
</dbReference>
<proteinExistence type="predicted"/>
<protein>
    <submittedName>
        <fullName evidence="2">Nucleotidyltransferase family protein</fullName>
    </submittedName>
</protein>
<organism evidence="2 3">
    <name type="scientific">Luteococcus peritonei</name>
    <dbReference type="NCBI Taxonomy" id="88874"/>
    <lineage>
        <taxon>Bacteria</taxon>
        <taxon>Bacillati</taxon>
        <taxon>Actinomycetota</taxon>
        <taxon>Actinomycetes</taxon>
        <taxon>Propionibacteriales</taxon>
        <taxon>Propionibacteriaceae</taxon>
        <taxon>Luteococcus</taxon>
    </lineage>
</organism>
<dbReference type="CDD" id="cd04182">
    <property type="entry name" value="GT_2_like_f"/>
    <property type="match status" value="1"/>
</dbReference>
<feature type="domain" description="MobA-like NTP transferase" evidence="1">
    <location>
        <begin position="5"/>
        <end position="166"/>
    </location>
</feature>
<reference evidence="3" key="1">
    <citation type="journal article" date="2019" name="Int. J. Syst. Evol. Microbiol.">
        <title>The Global Catalogue of Microorganisms (GCM) 10K type strain sequencing project: providing services to taxonomists for standard genome sequencing and annotation.</title>
        <authorList>
            <consortium name="The Broad Institute Genomics Platform"/>
            <consortium name="The Broad Institute Genome Sequencing Center for Infectious Disease"/>
            <person name="Wu L."/>
            <person name="Ma J."/>
        </authorList>
    </citation>
    <scope>NUCLEOTIDE SEQUENCE [LARGE SCALE GENOMIC DNA]</scope>
    <source>
        <strain evidence="3">CAIM 431</strain>
    </source>
</reference>
<dbReference type="Pfam" id="PF12804">
    <property type="entry name" value="NTP_transf_3"/>
    <property type="match status" value="1"/>
</dbReference>
<keyword evidence="3" id="KW-1185">Reference proteome</keyword>
<comment type="caution">
    <text evidence="2">The sequence shown here is derived from an EMBL/GenBank/DDBJ whole genome shotgun (WGS) entry which is preliminary data.</text>
</comment>
<evidence type="ECO:0000313" key="3">
    <source>
        <dbReference type="Proteomes" id="UP001597326"/>
    </source>
</evidence>
<dbReference type="InterPro" id="IPR025877">
    <property type="entry name" value="MobA-like_NTP_Trfase"/>
</dbReference>
<dbReference type="EMBL" id="JBHUFZ010000028">
    <property type="protein sequence ID" value="MFD1890948.1"/>
    <property type="molecule type" value="Genomic_DNA"/>
</dbReference>
<dbReference type="Gene3D" id="3.90.550.10">
    <property type="entry name" value="Spore Coat Polysaccharide Biosynthesis Protein SpsA, Chain A"/>
    <property type="match status" value="1"/>
</dbReference>
<accession>A0ABW4RZ92</accession>